<dbReference type="PANTHER" id="PTHR43091:SF1">
    <property type="entry name" value="BETA-KETOACYL-[ACYL-CARRIER-PROTEIN] SYNTHASE III, CHLOROPLASTIC"/>
    <property type="match status" value="1"/>
</dbReference>
<evidence type="ECO:0000256" key="3">
    <source>
        <dbReference type="ARBA" id="ARBA00022832"/>
    </source>
</evidence>
<reference evidence="6" key="1">
    <citation type="submission" date="2018-05" db="EMBL/GenBank/DDBJ databases">
        <authorList>
            <person name="Lanie J.A."/>
            <person name="Ng W.-L."/>
            <person name="Kazmierczak K.M."/>
            <person name="Andrzejewski T.M."/>
            <person name="Davidsen T.M."/>
            <person name="Wayne K.J."/>
            <person name="Tettelin H."/>
            <person name="Glass J.I."/>
            <person name="Rusch D."/>
            <person name="Podicherti R."/>
            <person name="Tsui H.-C.T."/>
            <person name="Winkler M.E."/>
        </authorList>
    </citation>
    <scope>NUCLEOTIDE SEQUENCE</scope>
</reference>
<name>A0A382TQ94_9ZZZZ</name>
<feature type="non-terminal residue" evidence="6">
    <location>
        <position position="66"/>
    </location>
</feature>
<evidence type="ECO:0000256" key="5">
    <source>
        <dbReference type="ARBA" id="ARBA00023160"/>
    </source>
</evidence>
<comment type="similarity">
    <text evidence="1">Belongs to the thiolase-like superfamily. FabH family.</text>
</comment>
<dbReference type="InterPro" id="IPR016039">
    <property type="entry name" value="Thiolase-like"/>
</dbReference>
<dbReference type="PANTHER" id="PTHR43091">
    <property type="entry name" value="3-OXOACYL-[ACYL-CARRIER-PROTEIN] SYNTHASE"/>
    <property type="match status" value="1"/>
</dbReference>
<dbReference type="AlphaFoldDB" id="A0A382TQ94"/>
<dbReference type="Gene3D" id="3.40.47.10">
    <property type="match status" value="1"/>
</dbReference>
<proteinExistence type="inferred from homology"/>
<keyword evidence="5" id="KW-0275">Fatty acid biosynthesis</keyword>
<dbReference type="SUPFAM" id="SSF53901">
    <property type="entry name" value="Thiolase-like"/>
    <property type="match status" value="1"/>
</dbReference>
<dbReference type="GO" id="GO:0016746">
    <property type="term" value="F:acyltransferase activity"/>
    <property type="evidence" value="ECO:0007669"/>
    <property type="project" value="InterPro"/>
</dbReference>
<keyword evidence="2" id="KW-0444">Lipid biosynthesis</keyword>
<gene>
    <name evidence="6" type="ORF">METZ01_LOCUS376571</name>
</gene>
<dbReference type="GO" id="GO:0006633">
    <property type="term" value="P:fatty acid biosynthetic process"/>
    <property type="evidence" value="ECO:0007669"/>
    <property type="project" value="UniProtKB-KW"/>
</dbReference>
<protein>
    <recommendedName>
        <fullName evidence="7">Beta-ketoacyl-[acyl-carrier-protein] synthase III N-terminal domain-containing protein</fullName>
    </recommendedName>
</protein>
<keyword evidence="3" id="KW-0276">Fatty acid metabolism</keyword>
<keyword evidence="4" id="KW-0443">Lipid metabolism</keyword>
<evidence type="ECO:0000256" key="4">
    <source>
        <dbReference type="ARBA" id="ARBA00023098"/>
    </source>
</evidence>
<sequence length="66" mass="7525">MYECRIAGTGRYVPEKVLTNTDLEKIVETSDEWIIKRTGIRERRIAAEDQSTSDLALEAARVALDR</sequence>
<dbReference type="EMBL" id="UINC01138023">
    <property type="protein sequence ID" value="SVD23717.1"/>
    <property type="molecule type" value="Genomic_DNA"/>
</dbReference>
<organism evidence="6">
    <name type="scientific">marine metagenome</name>
    <dbReference type="NCBI Taxonomy" id="408172"/>
    <lineage>
        <taxon>unclassified sequences</taxon>
        <taxon>metagenomes</taxon>
        <taxon>ecological metagenomes</taxon>
    </lineage>
</organism>
<evidence type="ECO:0000256" key="2">
    <source>
        <dbReference type="ARBA" id="ARBA00022516"/>
    </source>
</evidence>
<evidence type="ECO:0008006" key="7">
    <source>
        <dbReference type="Google" id="ProtNLM"/>
    </source>
</evidence>
<accession>A0A382TQ94</accession>
<evidence type="ECO:0000313" key="6">
    <source>
        <dbReference type="EMBL" id="SVD23717.1"/>
    </source>
</evidence>
<evidence type="ECO:0000256" key="1">
    <source>
        <dbReference type="ARBA" id="ARBA00008642"/>
    </source>
</evidence>